<dbReference type="PROSITE" id="PS50112">
    <property type="entry name" value="PAS"/>
    <property type="match status" value="1"/>
</dbReference>
<dbReference type="AlphaFoldDB" id="A0A1I2BVJ7"/>
<dbReference type="Pfam" id="PF13426">
    <property type="entry name" value="PAS_9"/>
    <property type="match status" value="1"/>
</dbReference>
<evidence type="ECO:0000259" key="4">
    <source>
        <dbReference type="PROSITE" id="PS50112"/>
    </source>
</evidence>
<evidence type="ECO:0000313" key="5">
    <source>
        <dbReference type="EMBL" id="SFE60062.1"/>
    </source>
</evidence>
<accession>A0A1I2BVJ7</accession>
<keyword evidence="2" id="KW-0288">FMN</keyword>
<dbReference type="SUPFAM" id="SSF55785">
    <property type="entry name" value="PYP-like sensor domain (PAS domain)"/>
    <property type="match status" value="1"/>
</dbReference>
<sequence>MNNFKQYEDAIAVYHNGLNVKTAPIFCWDFHNEFLTEVKSFFLDLNKLNSISSKNKWVENNWDLKNSLRDEVIIVTDARLKIVFASHNIVKMNGYVEDEVLGKSPKMFQGEATNHITSNEIRIAILDQQPFEKVVMNYKKNGEVYACLIKGYPVFNSKGELSHYIAFEKAA</sequence>
<reference evidence="6" key="1">
    <citation type="submission" date="2016-10" db="EMBL/GenBank/DDBJ databases">
        <authorList>
            <person name="Varghese N."/>
            <person name="Submissions S."/>
        </authorList>
    </citation>
    <scope>NUCLEOTIDE SEQUENCE [LARGE SCALE GENOMIC DNA]</scope>
    <source>
        <strain evidence="6">CGMCC 1.9227</strain>
    </source>
</reference>
<keyword evidence="6" id="KW-1185">Reference proteome</keyword>
<protein>
    <submittedName>
        <fullName evidence="5">PAS domain S-box-containing protein</fullName>
    </submittedName>
</protein>
<name>A0A1I2BVJ7_9FLAO</name>
<dbReference type="OrthoDB" id="5760647at2"/>
<dbReference type="Gene3D" id="3.30.450.20">
    <property type="entry name" value="PAS domain"/>
    <property type="match status" value="1"/>
</dbReference>
<dbReference type="PANTHER" id="PTHR47429:SF2">
    <property type="entry name" value="PROTEIN TWIN LOV 1"/>
    <property type="match status" value="1"/>
</dbReference>
<dbReference type="RefSeq" id="WP_091203484.1">
    <property type="nucleotide sequence ID" value="NZ_FONQ01000002.1"/>
</dbReference>
<evidence type="ECO:0000313" key="6">
    <source>
        <dbReference type="Proteomes" id="UP000198596"/>
    </source>
</evidence>
<gene>
    <name evidence="5" type="ORF">SAMN04488131_102465</name>
</gene>
<proteinExistence type="predicted"/>
<keyword evidence="3" id="KW-0157">Chromophore</keyword>
<dbReference type="Proteomes" id="UP000198596">
    <property type="component" value="Unassembled WGS sequence"/>
</dbReference>
<dbReference type="NCBIfam" id="TIGR00229">
    <property type="entry name" value="sensory_box"/>
    <property type="match status" value="1"/>
</dbReference>
<dbReference type="InterPro" id="IPR035965">
    <property type="entry name" value="PAS-like_dom_sf"/>
</dbReference>
<evidence type="ECO:0000256" key="1">
    <source>
        <dbReference type="ARBA" id="ARBA00022630"/>
    </source>
</evidence>
<dbReference type="CDD" id="cd00130">
    <property type="entry name" value="PAS"/>
    <property type="match status" value="1"/>
</dbReference>
<dbReference type="STRING" id="935223.SAMN04488131_102465"/>
<dbReference type="InterPro" id="IPR000014">
    <property type="entry name" value="PAS"/>
</dbReference>
<feature type="domain" description="PAS" evidence="4">
    <location>
        <begin position="73"/>
        <end position="128"/>
    </location>
</feature>
<organism evidence="5 6">
    <name type="scientific">Flavobacterium xueshanense</name>
    <dbReference type="NCBI Taxonomy" id="935223"/>
    <lineage>
        <taxon>Bacteria</taxon>
        <taxon>Pseudomonadati</taxon>
        <taxon>Bacteroidota</taxon>
        <taxon>Flavobacteriia</taxon>
        <taxon>Flavobacteriales</taxon>
        <taxon>Flavobacteriaceae</taxon>
        <taxon>Flavobacterium</taxon>
    </lineage>
</organism>
<dbReference type="EMBL" id="FONQ01000002">
    <property type="protein sequence ID" value="SFE60062.1"/>
    <property type="molecule type" value="Genomic_DNA"/>
</dbReference>
<evidence type="ECO:0000256" key="3">
    <source>
        <dbReference type="ARBA" id="ARBA00022991"/>
    </source>
</evidence>
<keyword evidence="1" id="KW-0285">Flavoprotein</keyword>
<evidence type="ECO:0000256" key="2">
    <source>
        <dbReference type="ARBA" id="ARBA00022643"/>
    </source>
</evidence>
<dbReference type="PANTHER" id="PTHR47429">
    <property type="entry name" value="PROTEIN TWIN LOV 1"/>
    <property type="match status" value="1"/>
</dbReference>